<protein>
    <submittedName>
        <fullName evidence="1">Uncharacterized protein</fullName>
    </submittedName>
</protein>
<evidence type="ECO:0000313" key="1">
    <source>
        <dbReference type="EMBL" id="AFK39864.1"/>
    </source>
</evidence>
<dbReference type="EMBL" id="BT140069">
    <property type="protein sequence ID" value="AFK39864.1"/>
    <property type="molecule type" value="mRNA"/>
</dbReference>
<sequence length="54" mass="6226">MAVDGSYFRNCPDIHLSRFLLLLCQECFRRTACFTPSLWSGVIADLHPHIFLLT</sequence>
<proteinExistence type="evidence at transcript level"/>
<organism evidence="1">
    <name type="scientific">Medicago truncatula</name>
    <name type="common">Barrel medic</name>
    <name type="synonym">Medicago tribuloides</name>
    <dbReference type="NCBI Taxonomy" id="3880"/>
    <lineage>
        <taxon>Eukaryota</taxon>
        <taxon>Viridiplantae</taxon>
        <taxon>Streptophyta</taxon>
        <taxon>Embryophyta</taxon>
        <taxon>Tracheophyta</taxon>
        <taxon>Spermatophyta</taxon>
        <taxon>Magnoliopsida</taxon>
        <taxon>eudicotyledons</taxon>
        <taxon>Gunneridae</taxon>
        <taxon>Pentapetalae</taxon>
        <taxon>rosids</taxon>
        <taxon>fabids</taxon>
        <taxon>Fabales</taxon>
        <taxon>Fabaceae</taxon>
        <taxon>Papilionoideae</taxon>
        <taxon>50 kb inversion clade</taxon>
        <taxon>NPAAA clade</taxon>
        <taxon>Hologalegina</taxon>
        <taxon>IRL clade</taxon>
        <taxon>Trifolieae</taxon>
        <taxon>Medicago</taxon>
    </lineage>
</organism>
<dbReference type="AlphaFoldDB" id="I3SHX2"/>
<accession>I3SHX2</accession>
<reference evidence="1" key="1">
    <citation type="submission" date="2012-05" db="EMBL/GenBank/DDBJ databases">
        <authorList>
            <person name="Krishnakumar V."/>
            <person name="Cheung F."/>
            <person name="Xiao Y."/>
            <person name="Chan A."/>
            <person name="Moskal W.A."/>
            <person name="Town C.D."/>
        </authorList>
    </citation>
    <scope>NUCLEOTIDE SEQUENCE</scope>
</reference>
<name>I3SHX2_MEDTR</name>